<dbReference type="InterPro" id="IPR001910">
    <property type="entry name" value="Inosine/uridine_hydrolase_dom"/>
</dbReference>
<proteinExistence type="predicted"/>
<gene>
    <name evidence="2" type="ORF">GCM10008905_07030</name>
</gene>
<evidence type="ECO:0000259" key="1">
    <source>
        <dbReference type="Pfam" id="PF01156"/>
    </source>
</evidence>
<comment type="caution">
    <text evidence="2">The sequence shown here is derived from an EMBL/GenBank/DDBJ whole genome shotgun (WGS) entry which is preliminary data.</text>
</comment>
<keyword evidence="3" id="KW-1185">Reference proteome</keyword>
<name>A0ABN1IQW7_9CLOT</name>
<dbReference type="Gene3D" id="3.90.245.10">
    <property type="entry name" value="Ribonucleoside hydrolase-like"/>
    <property type="match status" value="1"/>
</dbReference>
<dbReference type="GO" id="GO:0016787">
    <property type="term" value="F:hydrolase activity"/>
    <property type="evidence" value="ECO:0007669"/>
    <property type="project" value="UniProtKB-KW"/>
</dbReference>
<dbReference type="EMBL" id="BAAACF010000001">
    <property type="protein sequence ID" value="GAA0719262.1"/>
    <property type="molecule type" value="Genomic_DNA"/>
</dbReference>
<evidence type="ECO:0000313" key="2">
    <source>
        <dbReference type="EMBL" id="GAA0719262.1"/>
    </source>
</evidence>
<dbReference type="PANTHER" id="PTHR46190:SF1">
    <property type="entry name" value="SI:CH211-201H21.5"/>
    <property type="match status" value="1"/>
</dbReference>
<dbReference type="Proteomes" id="UP001500339">
    <property type="component" value="Unassembled WGS sequence"/>
</dbReference>
<dbReference type="Pfam" id="PF01156">
    <property type="entry name" value="IU_nuc_hydro"/>
    <property type="match status" value="1"/>
</dbReference>
<feature type="domain" description="Inosine/uridine-preferring nucleoside hydrolase" evidence="1">
    <location>
        <begin position="4"/>
        <end position="263"/>
    </location>
</feature>
<evidence type="ECO:0000313" key="3">
    <source>
        <dbReference type="Proteomes" id="UP001500339"/>
    </source>
</evidence>
<sequence length="294" mass="33411">MYKILFDCDNTMGLEGCDVDDGLTLLYLLGREDVELLGVTTTFGNSTIDKVHTNTINMFNELKLSHIPLYKGCPSKVNRESEACEFLVQMVNKYPNEITILATGSLTNLYGAYNLDNSFFTKVKDIVLMGGITEPLIINGYNLNELNFACDEEATHKVLSSGAKVHILTGHICLQALFTKNDLNKIVENHTIPIFNYIKKKTLPWFDHVMGKFAMDGFHNWDIVAAMYITNPELFKDNYANLVSIPEDLKKGYLKIDISDKYGYVVNMPTEITDINKFNEIIIETWKNCDKLFQ</sequence>
<dbReference type="RefSeq" id="WP_343766708.1">
    <property type="nucleotide sequence ID" value="NZ_BAAACF010000001.1"/>
</dbReference>
<protein>
    <submittedName>
        <fullName evidence="2">Nucleoside hydrolase</fullName>
    </submittedName>
</protein>
<dbReference type="SUPFAM" id="SSF53590">
    <property type="entry name" value="Nucleoside hydrolase"/>
    <property type="match status" value="1"/>
</dbReference>
<accession>A0ABN1IQW7</accession>
<dbReference type="PANTHER" id="PTHR46190">
    <property type="entry name" value="SI:CH211-201H21.5-RELATED"/>
    <property type="match status" value="1"/>
</dbReference>
<keyword evidence="2" id="KW-0378">Hydrolase</keyword>
<dbReference type="InterPro" id="IPR052775">
    <property type="entry name" value="IUN_hydrolase"/>
</dbReference>
<organism evidence="2 3">
    <name type="scientific">Clostridium malenominatum</name>
    <dbReference type="NCBI Taxonomy" id="1539"/>
    <lineage>
        <taxon>Bacteria</taxon>
        <taxon>Bacillati</taxon>
        <taxon>Bacillota</taxon>
        <taxon>Clostridia</taxon>
        <taxon>Eubacteriales</taxon>
        <taxon>Clostridiaceae</taxon>
        <taxon>Clostridium</taxon>
    </lineage>
</organism>
<reference evidence="2 3" key="1">
    <citation type="journal article" date="2019" name="Int. J. Syst. Evol. Microbiol.">
        <title>The Global Catalogue of Microorganisms (GCM) 10K type strain sequencing project: providing services to taxonomists for standard genome sequencing and annotation.</title>
        <authorList>
            <consortium name="The Broad Institute Genomics Platform"/>
            <consortium name="The Broad Institute Genome Sequencing Center for Infectious Disease"/>
            <person name="Wu L."/>
            <person name="Ma J."/>
        </authorList>
    </citation>
    <scope>NUCLEOTIDE SEQUENCE [LARGE SCALE GENOMIC DNA]</scope>
    <source>
        <strain evidence="2 3">JCM 1405</strain>
    </source>
</reference>
<dbReference type="InterPro" id="IPR036452">
    <property type="entry name" value="Ribo_hydro-like"/>
</dbReference>